<evidence type="ECO:0000256" key="1">
    <source>
        <dbReference type="ARBA" id="ARBA00022694"/>
    </source>
</evidence>
<comment type="caution">
    <text evidence="3">The sequence shown here is derived from an EMBL/GenBank/DDBJ whole genome shotgun (WGS) entry which is preliminary data.</text>
</comment>
<dbReference type="GO" id="GO:0000049">
    <property type="term" value="F:tRNA binding"/>
    <property type="evidence" value="ECO:0007669"/>
    <property type="project" value="UniProtKB-KW"/>
</dbReference>
<dbReference type="SUPFAM" id="SSF52374">
    <property type="entry name" value="Nucleotidylyl transferase"/>
    <property type="match status" value="1"/>
</dbReference>
<gene>
    <name evidence="2" type="primary">tmcAL</name>
    <name evidence="3" type="ORF">H9763_04255</name>
</gene>
<reference evidence="3" key="2">
    <citation type="submission" date="2021-04" db="EMBL/GenBank/DDBJ databases">
        <authorList>
            <person name="Gilroy R."/>
        </authorList>
    </citation>
    <scope>NUCLEOTIDE SEQUENCE</scope>
    <source>
        <strain evidence="3">USAMLcec3-2134</strain>
    </source>
</reference>
<keyword evidence="2" id="KW-0067">ATP-binding</keyword>
<keyword evidence="2" id="KW-0436">Ligase</keyword>
<dbReference type="PANTHER" id="PTHR37825">
    <property type="entry name" value="TRNA(MET) CYTIDINE ACETATE LIGASE"/>
    <property type="match status" value="1"/>
</dbReference>
<name>A0A9D2SC76_9FIRM</name>
<dbReference type="PANTHER" id="PTHR37825:SF1">
    <property type="entry name" value="TRNA(MET) CYTIDINE ACETATE LIGASE"/>
    <property type="match status" value="1"/>
</dbReference>
<evidence type="ECO:0000256" key="2">
    <source>
        <dbReference type="HAMAP-Rule" id="MF_01539"/>
    </source>
</evidence>
<feature type="binding site" evidence="2">
    <location>
        <position position="188"/>
    </location>
    <ligand>
        <name>ATP</name>
        <dbReference type="ChEBI" id="CHEBI:30616"/>
    </ligand>
</feature>
<dbReference type="EMBL" id="DWXE01000014">
    <property type="protein sequence ID" value="HJB90665.1"/>
    <property type="molecule type" value="Genomic_DNA"/>
</dbReference>
<dbReference type="EC" id="6.3.4.-" evidence="2"/>
<dbReference type="InterPro" id="IPR008513">
    <property type="entry name" value="tRNA(Met)_cyd_acetate_ligase"/>
</dbReference>
<sequence length="428" mass="47219">MKTAGIIVEYNPFHNGHQHHLLRTRELADADFVVAVMSGDFVQRGEPALLDKYARAQMALSCGADLVLELPVFFAAGSAGDFAAGAVSLLDKLGVVDALCFGSECGRLEPLEALASLLAAEPPSFSRSIRQELRQGLSYPQARARALSPLSDAGVLPLLSSPNNILGLEYCIALKRRRSSIRPLTLPRSGNGYHDPDLARDGEEAFPSAFAIRRALCGLLADQRDPERNPSDPDPFLLLLSGIPQAIRPFWQTLLSENRFLFPGDFTPFLKYRLLCGSPSGFSSCADVSRELSDKLRKIGTEFLDWEDLCRRLKTKELTYTRISRALCHILLSVGRDDLARARQQDYVPYARILGLRRSAAELLSAIKKNSSIPLIAKLADAPAHLSEDALRLLRADVLAADLYENALALRRKTVPVSEYRRQFPVLP</sequence>
<evidence type="ECO:0000313" key="4">
    <source>
        <dbReference type="Proteomes" id="UP000886883"/>
    </source>
</evidence>
<dbReference type="Proteomes" id="UP000886883">
    <property type="component" value="Unassembled WGS sequence"/>
</dbReference>
<feature type="binding site" evidence="2">
    <location>
        <position position="163"/>
    </location>
    <ligand>
        <name>ATP</name>
        <dbReference type="ChEBI" id="CHEBI:30616"/>
    </ligand>
</feature>
<feature type="binding site" evidence="2">
    <location>
        <begin position="7"/>
        <end position="20"/>
    </location>
    <ligand>
        <name>ATP</name>
        <dbReference type="ChEBI" id="CHEBI:30616"/>
    </ligand>
</feature>
<comment type="caution">
    <text evidence="2">Lacks conserved residue(s) required for the propagation of feature annotation.</text>
</comment>
<feature type="binding site" evidence="2">
    <location>
        <position position="102"/>
    </location>
    <ligand>
        <name>ATP</name>
        <dbReference type="ChEBI" id="CHEBI:30616"/>
    </ligand>
</feature>
<keyword evidence="1 2" id="KW-0819">tRNA processing</keyword>
<keyword evidence="2" id="KW-0547">Nucleotide-binding</keyword>
<comment type="function">
    <text evidence="2">Catalyzes the formation of N(4)-acetylcytidine (ac(4)C) at the wobble position of elongator tRNA(Met), using acetate and ATP as substrates. First activates an acetate ion to form acetyladenylate (Ac-AMP) and then transfers the acetyl group to tRNA to form ac(4)C34.</text>
</comment>
<comment type="catalytic activity">
    <reaction evidence="2">
        <text>cytidine(34) in elongator tRNA(Met) + acetate + ATP = N(4)-acetylcytidine(34) in elongator tRNA(Met) + AMP + diphosphate</text>
        <dbReference type="Rhea" id="RHEA:58144"/>
        <dbReference type="Rhea" id="RHEA-COMP:10693"/>
        <dbReference type="Rhea" id="RHEA-COMP:10694"/>
        <dbReference type="ChEBI" id="CHEBI:30089"/>
        <dbReference type="ChEBI" id="CHEBI:30616"/>
        <dbReference type="ChEBI" id="CHEBI:33019"/>
        <dbReference type="ChEBI" id="CHEBI:74900"/>
        <dbReference type="ChEBI" id="CHEBI:82748"/>
        <dbReference type="ChEBI" id="CHEBI:456215"/>
    </reaction>
</comment>
<protein>
    <recommendedName>
        <fullName evidence="2">tRNA(Met) cytidine acetate ligase</fullName>
        <ecNumber evidence="2">6.3.4.-</ecNumber>
    </recommendedName>
</protein>
<keyword evidence="2" id="KW-0694">RNA-binding</keyword>
<comment type="similarity">
    <text evidence="2">Belongs to the TmcAL family.</text>
</comment>
<evidence type="ECO:0000313" key="3">
    <source>
        <dbReference type="EMBL" id="HJB90665.1"/>
    </source>
</evidence>
<dbReference type="InterPro" id="IPR014729">
    <property type="entry name" value="Rossmann-like_a/b/a_fold"/>
</dbReference>
<reference evidence="3" key="1">
    <citation type="journal article" date="2021" name="PeerJ">
        <title>Extensive microbial diversity within the chicken gut microbiome revealed by metagenomics and culture.</title>
        <authorList>
            <person name="Gilroy R."/>
            <person name="Ravi A."/>
            <person name="Getino M."/>
            <person name="Pursley I."/>
            <person name="Horton D.L."/>
            <person name="Alikhan N.F."/>
            <person name="Baker D."/>
            <person name="Gharbi K."/>
            <person name="Hall N."/>
            <person name="Watson M."/>
            <person name="Adriaenssens E.M."/>
            <person name="Foster-Nyarko E."/>
            <person name="Jarju S."/>
            <person name="Secka A."/>
            <person name="Antonio M."/>
            <person name="Oren A."/>
            <person name="Chaudhuri R.R."/>
            <person name="La Ragione R."/>
            <person name="Hildebrand F."/>
            <person name="Pallen M.J."/>
        </authorList>
    </citation>
    <scope>NUCLEOTIDE SEQUENCE</scope>
    <source>
        <strain evidence="3">USAMLcec3-2134</strain>
    </source>
</reference>
<dbReference type="Pfam" id="PF05636">
    <property type="entry name" value="HIGH_NTase1"/>
    <property type="match status" value="1"/>
</dbReference>
<keyword evidence="2" id="KW-0820">tRNA-binding</keyword>
<dbReference type="Gene3D" id="3.40.50.620">
    <property type="entry name" value="HUPs"/>
    <property type="match status" value="1"/>
</dbReference>
<dbReference type="GO" id="GO:0005524">
    <property type="term" value="F:ATP binding"/>
    <property type="evidence" value="ECO:0007669"/>
    <property type="project" value="UniProtKB-KW"/>
</dbReference>
<dbReference type="GO" id="GO:0016879">
    <property type="term" value="F:ligase activity, forming carbon-nitrogen bonds"/>
    <property type="evidence" value="ECO:0007669"/>
    <property type="project" value="UniProtKB-UniRule"/>
</dbReference>
<dbReference type="GO" id="GO:0006400">
    <property type="term" value="P:tRNA modification"/>
    <property type="evidence" value="ECO:0007669"/>
    <property type="project" value="UniProtKB-UniRule"/>
</dbReference>
<comment type="subcellular location">
    <subcellularLocation>
        <location evidence="2">Cytoplasm</location>
    </subcellularLocation>
</comment>
<dbReference type="HAMAP" id="MF_01539">
    <property type="entry name" value="TmcAL"/>
    <property type="match status" value="1"/>
</dbReference>
<organism evidence="3 4">
    <name type="scientific">Candidatus Eisenbergiella merdigallinarum</name>
    <dbReference type="NCBI Taxonomy" id="2838552"/>
    <lineage>
        <taxon>Bacteria</taxon>
        <taxon>Bacillati</taxon>
        <taxon>Bacillota</taxon>
        <taxon>Clostridia</taxon>
        <taxon>Lachnospirales</taxon>
        <taxon>Lachnospiraceae</taxon>
        <taxon>Eisenbergiella</taxon>
    </lineage>
</organism>
<dbReference type="AlphaFoldDB" id="A0A9D2SC76"/>
<keyword evidence="2" id="KW-0963">Cytoplasm</keyword>
<dbReference type="GO" id="GO:0005737">
    <property type="term" value="C:cytoplasm"/>
    <property type="evidence" value="ECO:0007669"/>
    <property type="project" value="UniProtKB-SubCell"/>
</dbReference>
<accession>A0A9D2SC76</accession>
<proteinExistence type="inferred from homology"/>